<dbReference type="RefSeq" id="WP_251936165.1">
    <property type="nucleotide sequence ID" value="NZ_CP098747.1"/>
</dbReference>
<accession>A0ABY4W5H3</accession>
<name>A0ABY4W5H3_9PROT</name>
<evidence type="ECO:0000313" key="2">
    <source>
        <dbReference type="Proteomes" id="UP001056291"/>
    </source>
</evidence>
<proteinExistence type="predicted"/>
<evidence type="ECO:0008006" key="3">
    <source>
        <dbReference type="Google" id="ProtNLM"/>
    </source>
</evidence>
<dbReference type="Proteomes" id="UP001056291">
    <property type="component" value="Chromosome"/>
</dbReference>
<organism evidence="1 2">
    <name type="scientific">Sneathiella marina</name>
    <dbReference type="NCBI Taxonomy" id="2950108"/>
    <lineage>
        <taxon>Bacteria</taxon>
        <taxon>Pseudomonadati</taxon>
        <taxon>Pseudomonadota</taxon>
        <taxon>Alphaproteobacteria</taxon>
        <taxon>Sneathiellales</taxon>
        <taxon>Sneathiellaceae</taxon>
        <taxon>Sneathiella</taxon>
    </lineage>
</organism>
<protein>
    <recommendedName>
        <fullName evidence="3">Methyltransferase type 11 domain-containing protein</fullName>
    </recommendedName>
</protein>
<dbReference type="InterPro" id="IPR029063">
    <property type="entry name" value="SAM-dependent_MTases_sf"/>
</dbReference>
<keyword evidence="2" id="KW-1185">Reference proteome</keyword>
<reference evidence="1" key="1">
    <citation type="submission" date="2022-06" db="EMBL/GenBank/DDBJ databases">
        <title>Sneathiella actinostolidae sp. nov., isolated from a sea anemonein the Western Pacific Ocean.</title>
        <authorList>
            <person name="Wei M.J."/>
        </authorList>
    </citation>
    <scope>NUCLEOTIDE SEQUENCE</scope>
    <source>
        <strain evidence="1">PHK-P5</strain>
    </source>
</reference>
<sequence length="155" mass="17237">MRNDEICKQKAERLGIASRCTFHEGFLNSLCQSTGFNAATCFLVSHFLTKADKRRALFTEIATRLLPNGILVNADISGDMAAPNFKSLLSVWLRMLRYAGLPAYEIEKMRGSLGVEVAVLPPKEVEELIKTSGFNGPTLISQSLLIHTWYSRLST</sequence>
<dbReference type="SUPFAM" id="SSF53335">
    <property type="entry name" value="S-adenosyl-L-methionine-dependent methyltransferases"/>
    <property type="match status" value="1"/>
</dbReference>
<dbReference type="Gene3D" id="3.40.50.150">
    <property type="entry name" value="Vaccinia Virus protein VP39"/>
    <property type="match status" value="1"/>
</dbReference>
<gene>
    <name evidence="1" type="ORF">NBZ79_05560</name>
</gene>
<dbReference type="EMBL" id="CP098747">
    <property type="protein sequence ID" value="USG62442.1"/>
    <property type="molecule type" value="Genomic_DNA"/>
</dbReference>
<evidence type="ECO:0000313" key="1">
    <source>
        <dbReference type="EMBL" id="USG62442.1"/>
    </source>
</evidence>